<gene>
    <name evidence="1" type="ORF">V2W30_16920</name>
</gene>
<reference evidence="1" key="1">
    <citation type="journal article" date="2025" name="Int. J. Syst. Evol. Microbiol.">
        <title>Streptomyces citrinus sp. nov., with yellow diffusible pigment.</title>
        <authorList>
            <person name="He Y."/>
            <person name="Yang E."/>
            <person name="Xu J."/>
            <person name="Sun Y."/>
            <person name="Sun L."/>
        </authorList>
    </citation>
    <scope>NUCLEOTIDE SEQUENCE</scope>
    <source>
        <strain evidence="1">Q6</strain>
    </source>
</reference>
<evidence type="ECO:0000313" key="2">
    <source>
        <dbReference type="Proteomes" id="UP001432251"/>
    </source>
</evidence>
<proteinExistence type="predicted"/>
<name>A0ACD5ACB3_9ACTN</name>
<organism evidence="1 2">
    <name type="scientific">Streptomyces citrinus</name>
    <dbReference type="NCBI Taxonomy" id="3118173"/>
    <lineage>
        <taxon>Bacteria</taxon>
        <taxon>Bacillati</taxon>
        <taxon>Actinomycetota</taxon>
        <taxon>Actinomycetes</taxon>
        <taxon>Kitasatosporales</taxon>
        <taxon>Streptomycetaceae</taxon>
        <taxon>Streptomyces</taxon>
    </lineage>
</organism>
<sequence length="143" mass="15006">MLKSTFGRRAATLALAVTALTGAGLATAGSAFAVYAPKDGYLDGGEFGLYYNSDQGGCVFDLYSSDTNFSGDYFKAFVGSCNGQGQSTNNNTASYHNNDTYRWYVYTGSDATGSEGNLPAGYVGNASSTFKNTITSAYPFDAN</sequence>
<dbReference type="EMBL" id="CP146022">
    <property type="protein sequence ID" value="WWQ64865.1"/>
    <property type="molecule type" value="Genomic_DNA"/>
</dbReference>
<evidence type="ECO:0000313" key="1">
    <source>
        <dbReference type="EMBL" id="WWQ64865.1"/>
    </source>
</evidence>
<accession>A0ACD5ACB3</accession>
<dbReference type="Proteomes" id="UP001432251">
    <property type="component" value="Chromosome"/>
</dbReference>
<keyword evidence="2" id="KW-1185">Reference proteome</keyword>
<protein>
    <submittedName>
        <fullName evidence="1">Uncharacterized protein</fullName>
    </submittedName>
</protein>